<dbReference type="GeneTree" id="ENSGT01110000267167"/>
<feature type="domain" description="G-protein coupled receptors family 1 profile" evidence="12">
    <location>
        <begin position="39"/>
        <end position="298"/>
    </location>
</feature>
<dbReference type="PROSITE" id="PS50262">
    <property type="entry name" value="G_PROTEIN_RECEP_F1_2"/>
    <property type="match status" value="1"/>
</dbReference>
<proteinExistence type="inferred from homology"/>
<reference evidence="13" key="3">
    <citation type="submission" date="2025-09" db="UniProtKB">
        <authorList>
            <consortium name="Ensembl"/>
        </authorList>
    </citation>
    <scope>IDENTIFICATION</scope>
</reference>
<feature type="transmembrane region" description="Helical" evidence="11">
    <location>
        <begin position="234"/>
        <end position="252"/>
    </location>
</feature>
<keyword evidence="7" id="KW-1015">Disulfide bond</keyword>
<dbReference type="SUPFAM" id="SSF81321">
    <property type="entry name" value="Family A G protein-coupled receptor-like"/>
    <property type="match status" value="1"/>
</dbReference>
<sequence length="337" mass="38507">MNAPFIKMTSIPPPKNCSVDSSSTNVILTGLNAFVFGLAAIVYIVTVCVSVRIKSSSTFVVYLKNLIVADILRIVTFIVQVIQPSIPLNITIRVFQCRYSDVIFYFAMYMSIILLGFIGFDRFLKIVKPLKTNVMKNKVFGITVSALAWIFMFFLNALPNIILTNKTLPQSKNFLCTELKNELGLKWHNYVNCVSFAIFFVVFVCLVIFYVFISKKVLQAFKNAKRQGNTPNEINTRVFIIIIVFFICFTPYHCVRIPFLLQENCLLSFNSSSNSLQNVKNITLTLTMVNVCMNPLIYVFLCKKYKNKLLEFLRVKKESLPGKRDNPSGMNRCEKET</sequence>
<feature type="transmembrane region" description="Helical" evidence="11">
    <location>
        <begin position="282"/>
        <end position="301"/>
    </location>
</feature>
<evidence type="ECO:0000256" key="5">
    <source>
        <dbReference type="ARBA" id="ARBA00023040"/>
    </source>
</evidence>
<evidence type="ECO:0000256" key="11">
    <source>
        <dbReference type="SAM" id="Phobius"/>
    </source>
</evidence>
<keyword evidence="3 10" id="KW-0812">Transmembrane</keyword>
<comment type="similarity">
    <text evidence="10">Belongs to the G-protein coupled receptor 1 family.</text>
</comment>
<feature type="transmembrane region" description="Helical" evidence="11">
    <location>
        <begin position="189"/>
        <end position="213"/>
    </location>
</feature>
<dbReference type="GO" id="GO:0045028">
    <property type="term" value="F:G protein-coupled purinergic nucleotide receptor activity"/>
    <property type="evidence" value="ECO:0007669"/>
    <property type="project" value="InterPro"/>
</dbReference>
<keyword evidence="2" id="KW-1003">Cell membrane</keyword>
<evidence type="ECO:0000256" key="9">
    <source>
        <dbReference type="ARBA" id="ARBA00023224"/>
    </source>
</evidence>
<accession>A0A8C4S408</accession>
<dbReference type="PANTHER" id="PTHR24233:SF10">
    <property type="entry name" value="P2Y PURINOCEPTOR 13"/>
    <property type="match status" value="1"/>
</dbReference>
<dbReference type="PRINTS" id="PR01735">
    <property type="entry name" value="P2Y13PRNCPTR"/>
</dbReference>
<keyword evidence="14" id="KW-1185">Reference proteome</keyword>
<dbReference type="Ensembl" id="ENSECRT00000011541.1">
    <property type="protein sequence ID" value="ENSECRP00000011354.1"/>
    <property type="gene ID" value="ENSECRG00000007566.1"/>
</dbReference>
<organism evidence="13 14">
    <name type="scientific">Erpetoichthys calabaricus</name>
    <name type="common">Rope fish</name>
    <name type="synonym">Calamoichthys calabaricus</name>
    <dbReference type="NCBI Taxonomy" id="27687"/>
    <lineage>
        <taxon>Eukaryota</taxon>
        <taxon>Metazoa</taxon>
        <taxon>Chordata</taxon>
        <taxon>Craniata</taxon>
        <taxon>Vertebrata</taxon>
        <taxon>Euteleostomi</taxon>
        <taxon>Actinopterygii</taxon>
        <taxon>Polypteriformes</taxon>
        <taxon>Polypteridae</taxon>
        <taxon>Erpetoichthys</taxon>
    </lineage>
</organism>
<evidence type="ECO:0000256" key="4">
    <source>
        <dbReference type="ARBA" id="ARBA00022989"/>
    </source>
</evidence>
<dbReference type="InterPro" id="IPR000276">
    <property type="entry name" value="GPCR_Rhodpsn"/>
</dbReference>
<keyword evidence="6 11" id="KW-0472">Membrane</keyword>
<evidence type="ECO:0000313" key="14">
    <source>
        <dbReference type="Proteomes" id="UP000694620"/>
    </source>
</evidence>
<feature type="transmembrane region" description="Helical" evidence="11">
    <location>
        <begin position="140"/>
        <end position="162"/>
    </location>
</feature>
<evidence type="ECO:0000256" key="3">
    <source>
        <dbReference type="ARBA" id="ARBA00022692"/>
    </source>
</evidence>
<evidence type="ECO:0000313" key="13">
    <source>
        <dbReference type="Ensembl" id="ENSECRP00000011354.1"/>
    </source>
</evidence>
<dbReference type="Proteomes" id="UP000694620">
    <property type="component" value="Chromosome 2"/>
</dbReference>
<feature type="transmembrane region" description="Helical" evidence="11">
    <location>
        <begin position="61"/>
        <end position="82"/>
    </location>
</feature>
<dbReference type="Gene3D" id="1.20.1070.10">
    <property type="entry name" value="Rhodopsin 7-helix transmembrane proteins"/>
    <property type="match status" value="1"/>
</dbReference>
<evidence type="ECO:0000256" key="2">
    <source>
        <dbReference type="ARBA" id="ARBA00022475"/>
    </source>
</evidence>
<name>A0A8C4S408_ERPCA</name>
<evidence type="ECO:0000256" key="1">
    <source>
        <dbReference type="ARBA" id="ARBA00004651"/>
    </source>
</evidence>
<reference evidence="13" key="2">
    <citation type="submission" date="2025-08" db="UniProtKB">
        <authorList>
            <consortium name="Ensembl"/>
        </authorList>
    </citation>
    <scope>IDENTIFICATION</scope>
</reference>
<keyword evidence="5 10" id="KW-0297">G-protein coupled receptor</keyword>
<dbReference type="Pfam" id="PF00001">
    <property type="entry name" value="7tm_1"/>
    <property type="match status" value="1"/>
</dbReference>
<evidence type="ECO:0000256" key="6">
    <source>
        <dbReference type="ARBA" id="ARBA00023136"/>
    </source>
</evidence>
<dbReference type="InterPro" id="IPR017452">
    <property type="entry name" value="GPCR_Rhodpsn_7TM"/>
</dbReference>
<keyword evidence="4 11" id="KW-1133">Transmembrane helix</keyword>
<keyword evidence="9 10" id="KW-0807">Transducer</keyword>
<evidence type="ECO:0000259" key="12">
    <source>
        <dbReference type="PROSITE" id="PS50262"/>
    </source>
</evidence>
<dbReference type="PANTHER" id="PTHR24233">
    <property type="entry name" value="P2Y PURINOCEPTOR-RELATED G-PROTEIN COUPLED RECEPTOR"/>
    <property type="match status" value="1"/>
</dbReference>
<evidence type="ECO:0000256" key="7">
    <source>
        <dbReference type="ARBA" id="ARBA00023157"/>
    </source>
</evidence>
<evidence type="ECO:0000256" key="10">
    <source>
        <dbReference type="RuleBase" id="RU000688"/>
    </source>
</evidence>
<feature type="transmembrane region" description="Helical" evidence="11">
    <location>
        <begin position="26"/>
        <end position="49"/>
    </location>
</feature>
<dbReference type="PROSITE" id="PS00237">
    <property type="entry name" value="G_PROTEIN_RECEP_F1_1"/>
    <property type="match status" value="1"/>
</dbReference>
<dbReference type="AlphaFoldDB" id="A0A8C4S408"/>
<evidence type="ECO:0000256" key="8">
    <source>
        <dbReference type="ARBA" id="ARBA00023170"/>
    </source>
</evidence>
<protein>
    <recommendedName>
        <fullName evidence="12">G-protein coupled receptors family 1 profile domain-containing protein</fullName>
    </recommendedName>
</protein>
<dbReference type="PRINTS" id="PR01157">
    <property type="entry name" value="P2YPURNOCPTR"/>
</dbReference>
<comment type="subcellular location">
    <subcellularLocation>
        <location evidence="1">Cell membrane</location>
        <topology evidence="1">Multi-pass membrane protein</topology>
    </subcellularLocation>
</comment>
<feature type="transmembrane region" description="Helical" evidence="11">
    <location>
        <begin position="102"/>
        <end position="120"/>
    </location>
</feature>
<dbReference type="PRINTS" id="PR00237">
    <property type="entry name" value="GPCRRHODOPSN"/>
</dbReference>
<dbReference type="GO" id="GO:0005886">
    <property type="term" value="C:plasma membrane"/>
    <property type="evidence" value="ECO:0007669"/>
    <property type="project" value="UniProtKB-SubCell"/>
</dbReference>
<keyword evidence="8 10" id="KW-0675">Receptor</keyword>
<dbReference type="InterPro" id="IPR008109">
    <property type="entry name" value="P2Y13_rcpt"/>
</dbReference>
<reference evidence="13" key="1">
    <citation type="submission" date="2021-06" db="EMBL/GenBank/DDBJ databases">
        <authorList>
            <consortium name="Wellcome Sanger Institute Data Sharing"/>
        </authorList>
    </citation>
    <scope>NUCLEOTIDE SEQUENCE [LARGE SCALE GENOMIC DNA]</scope>
</reference>